<dbReference type="SUPFAM" id="SSF55120">
    <property type="entry name" value="Pseudouridine synthase"/>
    <property type="match status" value="1"/>
</dbReference>
<dbReference type="FunFam" id="3.30.2350.10:FF:000005">
    <property type="entry name" value="Pseudouridine synthase"/>
    <property type="match status" value="1"/>
</dbReference>
<evidence type="ECO:0000256" key="5">
    <source>
        <dbReference type="PROSITE-ProRule" id="PRU00182"/>
    </source>
</evidence>
<dbReference type="RefSeq" id="WP_171303182.1">
    <property type="nucleotide sequence ID" value="NZ_JABFIF010000006.1"/>
</dbReference>
<name>A0A7Y3V780_CLOCO</name>
<dbReference type="EC" id="5.4.99.-" evidence="6"/>
<protein>
    <recommendedName>
        <fullName evidence="6">Pseudouridine synthase</fullName>
        <ecNumber evidence="6">5.4.99.-</ecNumber>
    </recommendedName>
</protein>
<comment type="function">
    <text evidence="6">Responsible for synthesis of pseudouridine from uracil.</text>
</comment>
<dbReference type="InterPro" id="IPR050188">
    <property type="entry name" value="RluA_PseudoU_synthase"/>
</dbReference>
<comment type="similarity">
    <text evidence="2 6">Belongs to the pseudouridine synthase RluA family.</text>
</comment>
<evidence type="ECO:0000256" key="3">
    <source>
        <dbReference type="ARBA" id="ARBA00023235"/>
    </source>
</evidence>
<feature type="domain" description="Pseudouridine synthase RsuA/RluA-like" evidence="7">
    <location>
        <begin position="86"/>
        <end position="237"/>
    </location>
</feature>
<dbReference type="SUPFAM" id="SSF55174">
    <property type="entry name" value="Alpha-L RNA-binding motif"/>
    <property type="match status" value="1"/>
</dbReference>
<keyword evidence="5" id="KW-0694">RNA-binding</keyword>
<evidence type="ECO:0000313" key="8">
    <source>
        <dbReference type="EMBL" id="NOH15751.1"/>
    </source>
</evidence>
<evidence type="ECO:0000256" key="4">
    <source>
        <dbReference type="PIRSR" id="PIRSR606225-1"/>
    </source>
</evidence>
<organism evidence="8 9">
    <name type="scientific">Clostridium cochlearium</name>
    <dbReference type="NCBI Taxonomy" id="1494"/>
    <lineage>
        <taxon>Bacteria</taxon>
        <taxon>Bacillati</taxon>
        <taxon>Bacillota</taxon>
        <taxon>Clostridia</taxon>
        <taxon>Eubacteriales</taxon>
        <taxon>Clostridiaceae</taxon>
        <taxon>Clostridium</taxon>
    </lineage>
</organism>
<comment type="caution">
    <text evidence="8">The sequence shown here is derived from an EMBL/GenBank/DDBJ whole genome shotgun (WGS) entry which is preliminary data.</text>
</comment>
<dbReference type="PANTHER" id="PTHR21600">
    <property type="entry name" value="MITOCHONDRIAL RNA PSEUDOURIDINE SYNTHASE"/>
    <property type="match status" value="1"/>
</dbReference>
<comment type="catalytic activity">
    <reaction evidence="1 6">
        <text>a uridine in RNA = a pseudouridine in RNA</text>
        <dbReference type="Rhea" id="RHEA:48348"/>
        <dbReference type="Rhea" id="RHEA-COMP:12068"/>
        <dbReference type="Rhea" id="RHEA-COMP:12069"/>
        <dbReference type="ChEBI" id="CHEBI:65314"/>
        <dbReference type="ChEBI" id="CHEBI:65315"/>
    </reaction>
</comment>
<evidence type="ECO:0000259" key="7">
    <source>
        <dbReference type="Pfam" id="PF00849"/>
    </source>
</evidence>
<dbReference type="CDD" id="cd02869">
    <property type="entry name" value="PseudoU_synth_RluA_like"/>
    <property type="match status" value="1"/>
</dbReference>
<dbReference type="InterPro" id="IPR020103">
    <property type="entry name" value="PsdUridine_synth_cat_dom_sf"/>
</dbReference>
<dbReference type="NCBIfam" id="TIGR00005">
    <property type="entry name" value="rluA_subfam"/>
    <property type="match status" value="1"/>
</dbReference>
<dbReference type="Proteomes" id="UP000528432">
    <property type="component" value="Unassembled WGS sequence"/>
</dbReference>
<gene>
    <name evidence="8" type="ORF">HMJ28_04980</name>
</gene>
<proteinExistence type="inferred from homology"/>
<dbReference type="PANTHER" id="PTHR21600:SF44">
    <property type="entry name" value="RIBOSOMAL LARGE SUBUNIT PSEUDOURIDINE SYNTHASE D"/>
    <property type="match status" value="1"/>
</dbReference>
<evidence type="ECO:0000256" key="2">
    <source>
        <dbReference type="ARBA" id="ARBA00010876"/>
    </source>
</evidence>
<dbReference type="Pfam" id="PF00849">
    <property type="entry name" value="PseudoU_synth_2"/>
    <property type="match status" value="1"/>
</dbReference>
<dbReference type="InterPro" id="IPR006225">
    <property type="entry name" value="PsdUridine_synth_RluC/D"/>
</dbReference>
<dbReference type="GO" id="GO:0000455">
    <property type="term" value="P:enzyme-directed rRNA pseudouridine synthesis"/>
    <property type="evidence" value="ECO:0007669"/>
    <property type="project" value="TreeGrafter"/>
</dbReference>
<accession>A0A7Y3V780</accession>
<dbReference type="CDD" id="cd00165">
    <property type="entry name" value="S4"/>
    <property type="match status" value="1"/>
</dbReference>
<dbReference type="Gene3D" id="3.30.2350.10">
    <property type="entry name" value="Pseudouridine synthase"/>
    <property type="match status" value="1"/>
</dbReference>
<evidence type="ECO:0000256" key="6">
    <source>
        <dbReference type="RuleBase" id="RU362028"/>
    </source>
</evidence>
<feature type="active site" evidence="4">
    <location>
        <position position="133"/>
    </location>
</feature>
<dbReference type="GO" id="GO:0003723">
    <property type="term" value="F:RNA binding"/>
    <property type="evidence" value="ECO:0007669"/>
    <property type="project" value="UniProtKB-KW"/>
</dbReference>
<dbReference type="AlphaFoldDB" id="A0A7Y3V780"/>
<reference evidence="8 9" key="1">
    <citation type="submission" date="2020-05" db="EMBL/GenBank/DDBJ databases">
        <title>Draft genome sequence of Clostridium cochlearium strain AGROS13 isolated from a sheep dairy farm in New Zealand.</title>
        <authorList>
            <person name="Gupta T.B."/>
            <person name="Jauregui R."/>
            <person name="Risson A.N."/>
            <person name="Brightwell G."/>
            <person name="Maclean P."/>
        </authorList>
    </citation>
    <scope>NUCLEOTIDE SEQUENCE [LARGE SCALE GENOMIC DNA]</scope>
    <source>
        <strain evidence="8 9">AGROS13</strain>
    </source>
</reference>
<evidence type="ECO:0000256" key="1">
    <source>
        <dbReference type="ARBA" id="ARBA00000073"/>
    </source>
</evidence>
<sequence>MSKLQYNYDKEEQCNIKEYLKYTLNISGRFIRKSARDGRIKVNGNSINLRYKLNKGDKIEIDLHKDETQNIEPEKMELDIVYEDEDILVVNKKPGVVVHPTKSHPKGTLSNGILYYFQEKGENCIVRLVSRLDRDTSGLIIIAKNQFSHMALARDMNKDSFKKFYLAVIHGILKEKEGTIDLPIHRPDDSSLKRVVDPKGQRSITHYKVIEEFKHASLIELLLETGRTHQIRVHVEHLGHPIIGDSLYGIEEDKMYIDRQALHAYKLVFPHPRTGKLLELSCDIPHDIKELIEVLNES</sequence>
<dbReference type="EMBL" id="JABFIF010000006">
    <property type="protein sequence ID" value="NOH15751.1"/>
    <property type="molecule type" value="Genomic_DNA"/>
</dbReference>
<dbReference type="PROSITE" id="PS50889">
    <property type="entry name" value="S4"/>
    <property type="match status" value="1"/>
</dbReference>
<evidence type="ECO:0000313" key="9">
    <source>
        <dbReference type="Proteomes" id="UP000528432"/>
    </source>
</evidence>
<dbReference type="GO" id="GO:0140098">
    <property type="term" value="F:catalytic activity, acting on RNA"/>
    <property type="evidence" value="ECO:0007669"/>
    <property type="project" value="UniProtKB-ARBA"/>
</dbReference>
<dbReference type="InterPro" id="IPR006145">
    <property type="entry name" value="PsdUridine_synth_RsuA/RluA"/>
</dbReference>
<dbReference type="GO" id="GO:0009982">
    <property type="term" value="F:pseudouridine synthase activity"/>
    <property type="evidence" value="ECO:0007669"/>
    <property type="project" value="InterPro"/>
</dbReference>
<dbReference type="InterPro" id="IPR036986">
    <property type="entry name" value="S4_RNA-bd_sf"/>
</dbReference>
<dbReference type="Gene3D" id="3.10.290.10">
    <property type="entry name" value="RNA-binding S4 domain"/>
    <property type="match status" value="1"/>
</dbReference>
<keyword evidence="3 6" id="KW-0413">Isomerase</keyword>